<evidence type="ECO:0000313" key="2">
    <source>
        <dbReference type="EMBL" id="GAK96714.1"/>
    </source>
</evidence>
<dbReference type="Proteomes" id="UP000029221">
    <property type="component" value="Unassembled WGS sequence"/>
</dbReference>
<dbReference type="AlphaFoldDB" id="A0A090Q0V4"/>
<feature type="transmembrane region" description="Helical" evidence="1">
    <location>
        <begin position="12"/>
        <end position="32"/>
    </location>
</feature>
<gene>
    <name evidence="2" type="ORF">JCM19294_1023</name>
</gene>
<organism evidence="2 3">
    <name type="scientific">Nonlabens tegetincola</name>
    <dbReference type="NCBI Taxonomy" id="323273"/>
    <lineage>
        <taxon>Bacteria</taxon>
        <taxon>Pseudomonadati</taxon>
        <taxon>Bacteroidota</taxon>
        <taxon>Flavobacteriia</taxon>
        <taxon>Flavobacteriales</taxon>
        <taxon>Flavobacteriaceae</taxon>
        <taxon>Nonlabens</taxon>
    </lineage>
</organism>
<feature type="transmembrane region" description="Helical" evidence="1">
    <location>
        <begin position="83"/>
        <end position="102"/>
    </location>
</feature>
<keyword evidence="1" id="KW-0472">Membrane</keyword>
<evidence type="ECO:0000313" key="3">
    <source>
        <dbReference type="Proteomes" id="UP000029221"/>
    </source>
</evidence>
<dbReference type="eggNOG" id="ENOG5030ZJN">
    <property type="taxonomic scope" value="Bacteria"/>
</dbReference>
<dbReference type="EMBL" id="BBML01000003">
    <property type="protein sequence ID" value="GAK96714.1"/>
    <property type="molecule type" value="Genomic_DNA"/>
</dbReference>
<comment type="caution">
    <text evidence="2">The sequence shown here is derived from an EMBL/GenBank/DDBJ whole genome shotgun (WGS) entry which is preliminary data.</text>
</comment>
<keyword evidence="3" id="KW-1185">Reference proteome</keyword>
<accession>A0A090Q0V4</accession>
<keyword evidence="1" id="KW-1133">Transmembrane helix</keyword>
<sequence length="120" mass="14279">MTNDKKDKIRKHASIFRGLIIAYSLVFVTFLIVKFAKPELLSQVMTGYTFKWYYLSFLSLPISFYGVWYVLNLAPNRQLTKTNQVLGLLFFGIIGMWISFPWKNKLEKQIKRDEKRIKFE</sequence>
<keyword evidence="1" id="KW-0812">Transmembrane</keyword>
<feature type="transmembrane region" description="Helical" evidence="1">
    <location>
        <begin position="52"/>
        <end position="71"/>
    </location>
</feature>
<proteinExistence type="predicted"/>
<protein>
    <submittedName>
        <fullName evidence="2">Uncharacterized protein</fullName>
    </submittedName>
</protein>
<dbReference type="STRING" id="319236.BST91_02875"/>
<name>A0A090Q0V4_9FLAO</name>
<dbReference type="RefSeq" id="WP_042278162.1">
    <property type="nucleotide sequence ID" value="NZ_BBML01000003.1"/>
</dbReference>
<evidence type="ECO:0000256" key="1">
    <source>
        <dbReference type="SAM" id="Phobius"/>
    </source>
</evidence>
<reference evidence="2" key="1">
    <citation type="journal article" date="2014" name="Genome Announc.">
        <title>Draft Genome Sequences of Marine Flavobacterium Nonlabens Strains NR17, NR24, NR27, NR32, NR33, and Ara13.</title>
        <authorList>
            <person name="Nakanishi M."/>
            <person name="Meirelles P."/>
            <person name="Suzuki R."/>
            <person name="Takatani N."/>
            <person name="Mino S."/>
            <person name="Suda W."/>
            <person name="Oshima K."/>
            <person name="Hattori M."/>
            <person name="Ohkuma M."/>
            <person name="Hosokawa M."/>
            <person name="Miyashita K."/>
            <person name="Thompson F.L."/>
            <person name="Niwa A."/>
            <person name="Sawabe T."/>
            <person name="Sawabe T."/>
        </authorList>
    </citation>
    <scope>NUCLEOTIDE SEQUENCE [LARGE SCALE GENOMIC DNA]</scope>
    <source>
        <strain evidence="2">JCM 19294</strain>
    </source>
</reference>